<dbReference type="PANTHER" id="PTHR43096">
    <property type="entry name" value="DNAJ HOMOLOG 1, MITOCHONDRIAL-RELATED"/>
    <property type="match status" value="1"/>
</dbReference>
<comment type="subcellular location">
    <subcellularLocation>
        <location evidence="11">Cytoplasm</location>
    </subcellularLocation>
</comment>
<dbReference type="GO" id="GO:0006260">
    <property type="term" value="P:DNA replication"/>
    <property type="evidence" value="ECO:0007669"/>
    <property type="project" value="UniProtKB-KW"/>
</dbReference>
<evidence type="ECO:0000256" key="9">
    <source>
        <dbReference type="ARBA" id="ARBA00061004"/>
    </source>
</evidence>
<dbReference type="PROSITE" id="PS50076">
    <property type="entry name" value="DNAJ_2"/>
    <property type="match status" value="1"/>
</dbReference>
<feature type="domain" description="CR-type" evidence="14">
    <location>
        <begin position="135"/>
        <end position="213"/>
    </location>
</feature>
<dbReference type="Gene3D" id="2.60.260.20">
    <property type="entry name" value="Urease metallochaperone UreE, N-terminal domain"/>
    <property type="match status" value="2"/>
</dbReference>
<feature type="binding site" evidence="11">
    <location>
        <position position="187"/>
    </location>
    <ligand>
        <name>Zn(2+)</name>
        <dbReference type="ChEBI" id="CHEBI:29105"/>
        <label>2</label>
    </ligand>
</feature>
<comment type="domain">
    <text evidence="11">The J domain is necessary and sufficient to stimulate DnaK ATPase activity. Zinc center 1 plays an important role in the autonomous, DnaK-independent chaperone activity of DnaJ. Zinc center 2 is essential for interaction with DnaK and for DnaJ activity.</text>
</comment>
<feature type="binding site" evidence="11">
    <location>
        <position position="148"/>
    </location>
    <ligand>
        <name>Zn(2+)</name>
        <dbReference type="ChEBI" id="CHEBI:29105"/>
        <label>1</label>
    </ligand>
</feature>
<dbReference type="Pfam" id="PF00226">
    <property type="entry name" value="DnaJ"/>
    <property type="match status" value="1"/>
</dbReference>
<feature type="repeat" description="CXXCXGXG motif" evidence="11">
    <location>
        <begin position="201"/>
        <end position="208"/>
    </location>
</feature>
<dbReference type="PROSITE" id="PS00636">
    <property type="entry name" value="DNAJ_1"/>
    <property type="match status" value="1"/>
</dbReference>
<feature type="binding site" evidence="11">
    <location>
        <position position="190"/>
    </location>
    <ligand>
        <name>Zn(2+)</name>
        <dbReference type="ChEBI" id="CHEBI:29105"/>
        <label>2</label>
    </ligand>
</feature>
<feature type="repeat" description="CXXCXGXG motif" evidence="11">
    <location>
        <begin position="165"/>
        <end position="172"/>
    </location>
</feature>
<dbReference type="CDD" id="cd06257">
    <property type="entry name" value="DnaJ"/>
    <property type="match status" value="1"/>
</dbReference>
<evidence type="ECO:0000259" key="14">
    <source>
        <dbReference type="PROSITE" id="PS51188"/>
    </source>
</evidence>
<organism evidence="15 16">
    <name type="scientific">Desulforhabdus amnigena</name>
    <dbReference type="NCBI Taxonomy" id="40218"/>
    <lineage>
        <taxon>Bacteria</taxon>
        <taxon>Pseudomonadati</taxon>
        <taxon>Thermodesulfobacteriota</taxon>
        <taxon>Syntrophobacteria</taxon>
        <taxon>Syntrophobacterales</taxon>
        <taxon>Syntrophobacteraceae</taxon>
        <taxon>Desulforhabdus</taxon>
    </lineage>
</organism>
<dbReference type="GO" id="GO:0051082">
    <property type="term" value="F:unfolded protein binding"/>
    <property type="evidence" value="ECO:0007669"/>
    <property type="project" value="UniProtKB-UniRule"/>
</dbReference>
<keyword evidence="1 11" id="KW-0235">DNA replication</keyword>
<feature type="binding site" evidence="11">
    <location>
        <position position="151"/>
    </location>
    <ligand>
        <name>Zn(2+)</name>
        <dbReference type="ChEBI" id="CHEBI:29105"/>
        <label>1</label>
    </ligand>
</feature>
<reference evidence="15" key="1">
    <citation type="submission" date="2022-12" db="EMBL/GenBank/DDBJ databases">
        <title>Reference genome sequencing for broad-spectrum identification of bacterial and archaeal isolates by mass spectrometry.</title>
        <authorList>
            <person name="Sekiguchi Y."/>
            <person name="Tourlousse D.M."/>
        </authorList>
    </citation>
    <scope>NUCLEOTIDE SEQUENCE</scope>
    <source>
        <strain evidence="15">ASRB1</strain>
    </source>
</reference>
<keyword evidence="11" id="KW-0963">Cytoplasm</keyword>
<evidence type="ECO:0000256" key="11">
    <source>
        <dbReference type="HAMAP-Rule" id="MF_01152"/>
    </source>
</evidence>
<dbReference type="RefSeq" id="WP_281793358.1">
    <property type="nucleotide sequence ID" value="NZ_BSDR01000001.1"/>
</dbReference>
<dbReference type="CDD" id="cd10719">
    <property type="entry name" value="DnaJ_zf"/>
    <property type="match status" value="1"/>
</dbReference>
<keyword evidence="6 11" id="KW-0346">Stress response</keyword>
<dbReference type="AlphaFoldDB" id="A0A9W6D384"/>
<keyword evidence="7 11" id="KW-0143">Chaperone</keyword>
<feature type="binding site" evidence="11">
    <location>
        <position position="201"/>
    </location>
    <ligand>
        <name>Zn(2+)</name>
        <dbReference type="ChEBI" id="CHEBI:29105"/>
        <label>1</label>
    </ligand>
</feature>
<dbReference type="PROSITE" id="PS51188">
    <property type="entry name" value="ZF_CR"/>
    <property type="match status" value="1"/>
</dbReference>
<feature type="binding site" evidence="11">
    <location>
        <position position="204"/>
    </location>
    <ligand>
        <name>Zn(2+)</name>
        <dbReference type="ChEBI" id="CHEBI:29105"/>
        <label>1</label>
    </ligand>
</feature>
<evidence type="ECO:0000256" key="12">
    <source>
        <dbReference type="PROSITE-ProRule" id="PRU00546"/>
    </source>
</evidence>
<evidence type="ECO:0000256" key="8">
    <source>
        <dbReference type="ARBA" id="ARBA00053423"/>
    </source>
</evidence>
<dbReference type="GO" id="GO:0042026">
    <property type="term" value="P:protein refolding"/>
    <property type="evidence" value="ECO:0007669"/>
    <property type="project" value="TreeGrafter"/>
</dbReference>
<feature type="repeat" description="CXXCXGXG motif" evidence="11">
    <location>
        <begin position="187"/>
        <end position="194"/>
    </location>
</feature>
<dbReference type="SUPFAM" id="SSF49493">
    <property type="entry name" value="HSP40/DnaJ peptide-binding domain"/>
    <property type="match status" value="2"/>
</dbReference>
<dbReference type="NCBIfam" id="TIGR02349">
    <property type="entry name" value="DnaJ_bact"/>
    <property type="match status" value="1"/>
</dbReference>
<keyword evidence="5 11" id="KW-0862">Zinc</keyword>
<dbReference type="PRINTS" id="PR00625">
    <property type="entry name" value="JDOMAIN"/>
</dbReference>
<keyword evidence="2 11" id="KW-0479">Metal-binding</keyword>
<dbReference type="GO" id="GO:0005737">
    <property type="term" value="C:cytoplasm"/>
    <property type="evidence" value="ECO:0007669"/>
    <property type="project" value="UniProtKB-SubCell"/>
</dbReference>
<comment type="function">
    <text evidence="8 11">Participates actively in the response to hyperosmotic and heat shock by preventing the aggregation of stress-denatured proteins and by disaggregating proteins, also in an autonomous, DnaK-independent fashion. Unfolded proteins bind initially to DnaJ; upon interaction with the DnaJ-bound protein, DnaK hydrolyzes its bound ATP, resulting in the formation of a stable complex. GrpE releases ADP from DnaK; ATP binding to DnaK triggers the release of the substrate protein, thus completing the reaction cycle. Several rounds of ATP-dependent interactions between DnaJ, DnaK and GrpE are required for fully efficient folding. Also involved, together with DnaK and GrpE, in the DNA replication of plasmids through activation of initiation proteins.</text>
</comment>
<dbReference type="Gene3D" id="2.10.230.10">
    <property type="entry name" value="Heat shock protein DnaJ, cysteine-rich domain"/>
    <property type="match status" value="1"/>
</dbReference>
<dbReference type="GO" id="GO:0031072">
    <property type="term" value="F:heat shock protein binding"/>
    <property type="evidence" value="ECO:0007669"/>
    <property type="project" value="InterPro"/>
</dbReference>
<keyword evidence="4 11" id="KW-0863">Zinc-finger</keyword>
<evidence type="ECO:0000256" key="2">
    <source>
        <dbReference type="ARBA" id="ARBA00022723"/>
    </source>
</evidence>
<sequence length="386" mass="42831">MGKRDYYEVLGVSRQAGEDEIKKSYRKLALKYHPDRNPGDKEAEEKFKEAAEAYEVLRDQQKRQIYDAYGHEGLRGSGFSGFSGGFEDIFSSFGDIFQDFFSFNLGGQSRPRTAARPGDDLLYELKLTFEEAVFGTEKEVRINILGTCEACNGTGAEPGTKEAVCPMCKGSGQVVQNQGFFRISTACARCQGTGKILTSPCKVCEGQGRVRREKLVHVKVPAGVDSGTRLRLRGEGEGGYRGGAPGDLYVRLEVEPHEFYERDGDNLFGKVPISFVQAILGDEITVPVLGGEEKNIKIEAGTQPGAVLRFPGEGVRRLRGYGKGDLYLEVEVKIPTEITPRQEELLREFADLEKEKGESKVKKWLWHGRKERKKNTAAGATREAHS</sequence>
<dbReference type="SMART" id="SM00271">
    <property type="entry name" value="DnaJ"/>
    <property type="match status" value="1"/>
</dbReference>
<evidence type="ECO:0000256" key="7">
    <source>
        <dbReference type="ARBA" id="ARBA00023186"/>
    </source>
</evidence>
<gene>
    <name evidence="11 15" type="primary">dnaJ</name>
    <name evidence="15" type="ORF">DAMNIGENAA_15220</name>
</gene>
<evidence type="ECO:0000256" key="3">
    <source>
        <dbReference type="ARBA" id="ARBA00022737"/>
    </source>
</evidence>
<dbReference type="InterPro" id="IPR008971">
    <property type="entry name" value="HSP40/DnaJ_pept-bd"/>
</dbReference>
<dbReference type="Pfam" id="PF00684">
    <property type="entry name" value="DnaJ_CXXCXGXG"/>
    <property type="match status" value="1"/>
</dbReference>
<dbReference type="GO" id="GO:0008270">
    <property type="term" value="F:zinc ion binding"/>
    <property type="evidence" value="ECO:0007669"/>
    <property type="project" value="UniProtKB-UniRule"/>
</dbReference>
<dbReference type="EMBL" id="BSDR01000001">
    <property type="protein sequence ID" value="GLI34089.1"/>
    <property type="molecule type" value="Genomic_DNA"/>
</dbReference>
<dbReference type="SUPFAM" id="SSF57938">
    <property type="entry name" value="DnaJ/Hsp40 cysteine-rich domain"/>
    <property type="match status" value="1"/>
</dbReference>
<comment type="cofactor">
    <cofactor evidence="11">
        <name>Zn(2+)</name>
        <dbReference type="ChEBI" id="CHEBI:29105"/>
    </cofactor>
    <text evidence="11">Binds 2 Zn(2+) ions per monomer.</text>
</comment>
<dbReference type="Pfam" id="PF01556">
    <property type="entry name" value="DnaJ_C"/>
    <property type="match status" value="1"/>
</dbReference>
<comment type="caution">
    <text evidence="15">The sequence shown here is derived from an EMBL/GenBank/DDBJ whole genome shotgun (WGS) entry which is preliminary data.</text>
</comment>
<dbReference type="InterPro" id="IPR036410">
    <property type="entry name" value="HSP_DnaJ_Cys-rich_dom_sf"/>
</dbReference>
<feature type="binding site" evidence="11">
    <location>
        <position position="165"/>
    </location>
    <ligand>
        <name>Zn(2+)</name>
        <dbReference type="ChEBI" id="CHEBI:29105"/>
        <label>2</label>
    </ligand>
</feature>
<dbReference type="GO" id="GO:0009408">
    <property type="term" value="P:response to heat"/>
    <property type="evidence" value="ECO:0007669"/>
    <property type="project" value="InterPro"/>
</dbReference>
<dbReference type="InterPro" id="IPR001305">
    <property type="entry name" value="HSP_DnaJ_Cys-rich_dom"/>
</dbReference>
<keyword evidence="3 11" id="KW-0677">Repeat</keyword>
<dbReference type="InterPro" id="IPR012724">
    <property type="entry name" value="DnaJ"/>
</dbReference>
<feature type="zinc finger region" description="CR-type" evidence="12">
    <location>
        <begin position="135"/>
        <end position="213"/>
    </location>
</feature>
<dbReference type="InterPro" id="IPR001623">
    <property type="entry name" value="DnaJ_domain"/>
</dbReference>
<evidence type="ECO:0000313" key="16">
    <source>
        <dbReference type="Proteomes" id="UP001144372"/>
    </source>
</evidence>
<name>A0A9W6D384_9BACT</name>
<evidence type="ECO:0000256" key="5">
    <source>
        <dbReference type="ARBA" id="ARBA00022833"/>
    </source>
</evidence>
<dbReference type="Gene3D" id="1.10.287.110">
    <property type="entry name" value="DnaJ domain"/>
    <property type="match status" value="1"/>
</dbReference>
<dbReference type="InterPro" id="IPR018253">
    <property type="entry name" value="DnaJ_domain_CS"/>
</dbReference>
<dbReference type="FunFam" id="2.10.230.10:FF:000002">
    <property type="entry name" value="Molecular chaperone DnaJ"/>
    <property type="match status" value="1"/>
</dbReference>
<feature type="domain" description="J" evidence="13">
    <location>
        <begin position="5"/>
        <end position="70"/>
    </location>
</feature>
<dbReference type="SUPFAM" id="SSF46565">
    <property type="entry name" value="Chaperone J-domain"/>
    <property type="match status" value="1"/>
</dbReference>
<evidence type="ECO:0000256" key="4">
    <source>
        <dbReference type="ARBA" id="ARBA00022771"/>
    </source>
</evidence>
<dbReference type="CDD" id="cd10747">
    <property type="entry name" value="DnaJ_C"/>
    <property type="match status" value="1"/>
</dbReference>
<evidence type="ECO:0000256" key="10">
    <source>
        <dbReference type="ARBA" id="ARBA00067609"/>
    </source>
</evidence>
<accession>A0A9W6D384</accession>
<comment type="subunit">
    <text evidence="11">Homodimer.</text>
</comment>
<dbReference type="FunFam" id="1.10.287.110:FF:000034">
    <property type="entry name" value="Chaperone protein DnaJ"/>
    <property type="match status" value="1"/>
</dbReference>
<evidence type="ECO:0000256" key="1">
    <source>
        <dbReference type="ARBA" id="ARBA00022705"/>
    </source>
</evidence>
<proteinExistence type="inferred from homology"/>
<comment type="similarity">
    <text evidence="9 11">Belongs to the DnaJ family.</text>
</comment>
<dbReference type="PANTHER" id="PTHR43096:SF10">
    <property type="entry name" value="CHAPERONE PROTEIN DNAJ A6, CHLOROPLASTIC"/>
    <property type="match status" value="1"/>
</dbReference>
<feature type="binding site" evidence="11">
    <location>
        <position position="168"/>
    </location>
    <ligand>
        <name>Zn(2+)</name>
        <dbReference type="ChEBI" id="CHEBI:29105"/>
        <label>2</label>
    </ligand>
</feature>
<dbReference type="FunFam" id="2.60.260.20:FF:000005">
    <property type="entry name" value="Chaperone protein dnaJ 1, mitochondrial"/>
    <property type="match status" value="1"/>
</dbReference>
<protein>
    <recommendedName>
        <fullName evidence="10 11">Chaperone protein DnaJ</fullName>
    </recommendedName>
</protein>
<dbReference type="InterPro" id="IPR036869">
    <property type="entry name" value="J_dom_sf"/>
</dbReference>
<dbReference type="NCBIfam" id="NF008035">
    <property type="entry name" value="PRK10767.1"/>
    <property type="match status" value="1"/>
</dbReference>
<dbReference type="HAMAP" id="MF_01152">
    <property type="entry name" value="DnaJ"/>
    <property type="match status" value="1"/>
</dbReference>
<dbReference type="InterPro" id="IPR002939">
    <property type="entry name" value="DnaJ_C"/>
</dbReference>
<feature type="repeat" description="CXXCXGXG motif" evidence="11">
    <location>
        <begin position="148"/>
        <end position="155"/>
    </location>
</feature>
<dbReference type="Proteomes" id="UP001144372">
    <property type="component" value="Unassembled WGS sequence"/>
</dbReference>
<keyword evidence="16" id="KW-1185">Reference proteome</keyword>
<evidence type="ECO:0000313" key="15">
    <source>
        <dbReference type="EMBL" id="GLI34089.1"/>
    </source>
</evidence>
<evidence type="ECO:0000259" key="13">
    <source>
        <dbReference type="PROSITE" id="PS50076"/>
    </source>
</evidence>
<dbReference type="GO" id="GO:0005524">
    <property type="term" value="F:ATP binding"/>
    <property type="evidence" value="ECO:0007669"/>
    <property type="project" value="InterPro"/>
</dbReference>
<evidence type="ECO:0000256" key="6">
    <source>
        <dbReference type="ARBA" id="ARBA00023016"/>
    </source>
</evidence>